<evidence type="ECO:0000313" key="2">
    <source>
        <dbReference type="Proteomes" id="UP000192276"/>
    </source>
</evidence>
<evidence type="ECO:0000313" key="1">
    <source>
        <dbReference type="EMBL" id="OQP53681.1"/>
    </source>
</evidence>
<sequence length="62" mass="7230">MWLNKTYNCYFNISLQAGPAFGAITTCSARGNMWNRESTTTGEIFLQIDRIFCRRHKKTRLP</sequence>
<accession>A0A1V9F607</accession>
<dbReference type="Proteomes" id="UP000192276">
    <property type="component" value="Unassembled WGS sequence"/>
</dbReference>
<dbReference type="STRING" id="550983.A4R26_06855"/>
<reference evidence="2" key="1">
    <citation type="submission" date="2016-04" db="EMBL/GenBank/DDBJ databases">
        <authorList>
            <person name="Chen L."/>
            <person name="Zhuang W."/>
            <person name="Wang G."/>
        </authorList>
    </citation>
    <scope>NUCLEOTIDE SEQUENCE [LARGE SCALE GENOMIC DNA]</scope>
    <source>
        <strain evidence="2">208</strain>
    </source>
</reference>
<dbReference type="AlphaFoldDB" id="A0A1V9F607"/>
<dbReference type="EMBL" id="LWBP01000210">
    <property type="protein sequence ID" value="OQP53681.1"/>
    <property type="molecule type" value="Genomic_DNA"/>
</dbReference>
<keyword evidence="2" id="KW-1185">Reference proteome</keyword>
<name>A0A1V9F607_9BACT</name>
<gene>
    <name evidence="1" type="ORF">A4R26_06855</name>
</gene>
<organism evidence="1 2">
    <name type="scientific">Niastella populi</name>
    <dbReference type="NCBI Taxonomy" id="550983"/>
    <lineage>
        <taxon>Bacteria</taxon>
        <taxon>Pseudomonadati</taxon>
        <taxon>Bacteroidota</taxon>
        <taxon>Chitinophagia</taxon>
        <taxon>Chitinophagales</taxon>
        <taxon>Chitinophagaceae</taxon>
        <taxon>Niastella</taxon>
    </lineage>
</organism>
<proteinExistence type="predicted"/>
<protein>
    <submittedName>
        <fullName evidence="1">Uncharacterized protein</fullName>
    </submittedName>
</protein>
<comment type="caution">
    <text evidence="1">The sequence shown here is derived from an EMBL/GenBank/DDBJ whole genome shotgun (WGS) entry which is preliminary data.</text>
</comment>